<sequence length="621" mass="66704">MTLHSVIVVALLLQGTTALSSSLPRCASSCGEIEIPFPFGVGAGCHLPGFSVVCDRSYRPPKLFLGDGTVEVLEISLTNSTAVINSAAVRYDPATGDGAWGRGLGGADGPYYLAERRNRLVVVGCDQQVVLQDGRNGSHDVVAACTTVCARSDDRLYKASDDECVGVGCCESAIYAGLASYHIRVSSFGSTSPAPSSSVNRSALVFIADNVWFDGNASKLLGTWQSGDGARGKPVVPAVLDWVISTSRCPAHGSGDTACRSSSSFCRSSTSASHGGYSCQCKDGYQGNPYVDDGCQDIDECALPEEYPCYGECTNRPGTFSCLCPGGTQGDARTKGSCEPTGLLLVIEDGCGLAVPSLFVFILTMAYILKVRKAKKLKALFFRQNRGLLLQQLVDRVIAERMTFSLAVLEKATNHFDETRKLGSGGHGTVYRGILSNGRAVAIKRSKATIQKEIDDFINEVVILSQINHRNVVRLYGCCLETRVPMLVYEFISNGTLCDHLHVQDPRSLSWVERLRIALEAASALAYLHSSASVSIVHRDVKSANILLDDRLTAKVSDFGASRGIPIDQEGIATAIQGTFGYLDPEYYQTGRLSDKSDVYSFGVVLVEMLTRQKPCLQLIG</sequence>
<evidence type="ECO:0000256" key="10">
    <source>
        <dbReference type="ARBA" id="ARBA00023136"/>
    </source>
</evidence>
<keyword evidence="9" id="KW-1133">Transmembrane helix</keyword>
<keyword evidence="11" id="KW-1015">Disulfide bond</keyword>
<evidence type="ECO:0000256" key="1">
    <source>
        <dbReference type="ARBA" id="ARBA00004479"/>
    </source>
</evidence>
<keyword evidence="4" id="KW-0812">Transmembrane</keyword>
<keyword evidence="13" id="KW-0245">EGF-like domain</keyword>
<accession>A0ABC9FUS8</accession>
<evidence type="ECO:0000256" key="2">
    <source>
        <dbReference type="ARBA" id="ARBA00022527"/>
    </source>
</evidence>
<dbReference type="SMART" id="SM00179">
    <property type="entry name" value="EGF_CA"/>
    <property type="match status" value="1"/>
</dbReference>
<evidence type="ECO:0000259" key="17">
    <source>
        <dbReference type="PROSITE" id="PS50026"/>
    </source>
</evidence>
<dbReference type="InterPro" id="IPR025287">
    <property type="entry name" value="WAK_GUB"/>
</dbReference>
<dbReference type="PROSITE" id="PS50011">
    <property type="entry name" value="PROTEIN_KINASE_DOM"/>
    <property type="match status" value="1"/>
</dbReference>
<evidence type="ECO:0000256" key="7">
    <source>
        <dbReference type="ARBA" id="ARBA00022777"/>
    </source>
</evidence>
<evidence type="ECO:0008006" key="20">
    <source>
        <dbReference type="Google" id="ProtNLM"/>
    </source>
</evidence>
<dbReference type="PROSITE" id="PS00010">
    <property type="entry name" value="ASX_HYDROXYL"/>
    <property type="match status" value="1"/>
</dbReference>
<dbReference type="PROSITE" id="PS00108">
    <property type="entry name" value="PROTEIN_KINASE_ST"/>
    <property type="match status" value="1"/>
</dbReference>
<evidence type="ECO:0000256" key="11">
    <source>
        <dbReference type="ARBA" id="ARBA00023157"/>
    </source>
</evidence>
<keyword evidence="10" id="KW-0472">Membrane</keyword>
<dbReference type="SMART" id="SM00220">
    <property type="entry name" value="S_TKc"/>
    <property type="match status" value="1"/>
</dbReference>
<dbReference type="Gene3D" id="2.10.25.10">
    <property type="entry name" value="Laminin"/>
    <property type="match status" value="2"/>
</dbReference>
<dbReference type="InterPro" id="IPR000719">
    <property type="entry name" value="Prot_kinase_dom"/>
</dbReference>
<evidence type="ECO:0000259" key="16">
    <source>
        <dbReference type="PROSITE" id="PS50011"/>
    </source>
</evidence>
<feature type="domain" description="Protein kinase" evidence="16">
    <location>
        <begin position="416"/>
        <end position="621"/>
    </location>
</feature>
<evidence type="ECO:0000256" key="12">
    <source>
        <dbReference type="ARBA" id="ARBA00023180"/>
    </source>
</evidence>
<name>A0ABC9FUS8_9POAL</name>
<evidence type="ECO:0000256" key="3">
    <source>
        <dbReference type="ARBA" id="ARBA00022679"/>
    </source>
</evidence>
<evidence type="ECO:0000256" key="4">
    <source>
        <dbReference type="ARBA" id="ARBA00022692"/>
    </source>
</evidence>
<organism evidence="18 19">
    <name type="scientific">Urochloa decumbens</name>
    <dbReference type="NCBI Taxonomy" id="240449"/>
    <lineage>
        <taxon>Eukaryota</taxon>
        <taxon>Viridiplantae</taxon>
        <taxon>Streptophyta</taxon>
        <taxon>Embryophyta</taxon>
        <taxon>Tracheophyta</taxon>
        <taxon>Spermatophyta</taxon>
        <taxon>Magnoliopsida</taxon>
        <taxon>Liliopsida</taxon>
        <taxon>Poales</taxon>
        <taxon>Poaceae</taxon>
        <taxon>PACMAD clade</taxon>
        <taxon>Panicoideae</taxon>
        <taxon>Panicodae</taxon>
        <taxon>Paniceae</taxon>
        <taxon>Melinidinae</taxon>
        <taxon>Urochloa</taxon>
    </lineage>
</organism>
<feature type="signal peptide" evidence="15">
    <location>
        <begin position="1"/>
        <end position="18"/>
    </location>
</feature>
<dbReference type="InterPro" id="IPR001881">
    <property type="entry name" value="EGF-like_Ca-bd_dom"/>
</dbReference>
<dbReference type="InterPro" id="IPR017441">
    <property type="entry name" value="Protein_kinase_ATP_BS"/>
</dbReference>
<feature type="domain" description="EGF-like" evidence="17">
    <location>
        <begin position="297"/>
        <end position="339"/>
    </location>
</feature>
<keyword evidence="3" id="KW-0808">Transferase</keyword>
<evidence type="ECO:0000256" key="13">
    <source>
        <dbReference type="PROSITE-ProRule" id="PRU00076"/>
    </source>
</evidence>
<evidence type="ECO:0000256" key="14">
    <source>
        <dbReference type="PROSITE-ProRule" id="PRU10141"/>
    </source>
</evidence>
<keyword evidence="6 14" id="KW-0547">Nucleotide-binding</keyword>
<dbReference type="InterPro" id="IPR000742">
    <property type="entry name" value="EGF"/>
</dbReference>
<gene>
    <name evidence="18" type="ORF">URODEC1_LOCUS109032</name>
</gene>
<proteinExistence type="predicted"/>
<dbReference type="PROSITE" id="PS50026">
    <property type="entry name" value="EGF_3"/>
    <property type="match status" value="1"/>
</dbReference>
<keyword evidence="8 14" id="KW-0067">ATP-binding</keyword>
<keyword evidence="7" id="KW-0418">Kinase</keyword>
<dbReference type="Proteomes" id="UP001497457">
    <property type="component" value="Chromosome 7b"/>
</dbReference>
<evidence type="ECO:0000256" key="6">
    <source>
        <dbReference type="ARBA" id="ARBA00022741"/>
    </source>
</evidence>
<keyword evidence="12" id="KW-0325">Glycoprotein</keyword>
<dbReference type="Pfam" id="PF13947">
    <property type="entry name" value="GUB_WAK_bind"/>
    <property type="match status" value="1"/>
</dbReference>
<dbReference type="PROSITE" id="PS01187">
    <property type="entry name" value="EGF_CA"/>
    <property type="match status" value="1"/>
</dbReference>
<dbReference type="Gene3D" id="3.30.200.20">
    <property type="entry name" value="Phosphorylase Kinase, domain 1"/>
    <property type="match status" value="1"/>
</dbReference>
<feature type="binding site" evidence="14">
    <location>
        <position position="444"/>
    </location>
    <ligand>
        <name>ATP</name>
        <dbReference type="ChEBI" id="CHEBI:30616"/>
    </ligand>
</feature>
<dbReference type="SUPFAM" id="SSF56112">
    <property type="entry name" value="Protein kinase-like (PK-like)"/>
    <property type="match status" value="1"/>
</dbReference>
<dbReference type="FunFam" id="3.30.200.20:FF:000043">
    <property type="entry name" value="Wall-associated receptor kinase 2"/>
    <property type="match status" value="1"/>
</dbReference>
<dbReference type="PANTHER" id="PTHR27005:SF493">
    <property type="entry name" value="OS09G0482640 PROTEIN"/>
    <property type="match status" value="1"/>
</dbReference>
<dbReference type="PROSITE" id="PS00107">
    <property type="entry name" value="PROTEIN_KINASE_ATP"/>
    <property type="match status" value="1"/>
</dbReference>
<dbReference type="InterPro" id="IPR008271">
    <property type="entry name" value="Ser/Thr_kinase_AS"/>
</dbReference>
<dbReference type="GO" id="GO:0016020">
    <property type="term" value="C:membrane"/>
    <property type="evidence" value="ECO:0007669"/>
    <property type="project" value="UniProtKB-SubCell"/>
</dbReference>
<dbReference type="AlphaFoldDB" id="A0ABC9FUS8"/>
<comment type="caution">
    <text evidence="13">Lacks conserved residue(s) required for the propagation of feature annotation.</text>
</comment>
<dbReference type="Gene3D" id="1.10.510.10">
    <property type="entry name" value="Transferase(Phosphotransferase) domain 1"/>
    <property type="match status" value="1"/>
</dbReference>
<evidence type="ECO:0000256" key="9">
    <source>
        <dbReference type="ARBA" id="ARBA00022989"/>
    </source>
</evidence>
<protein>
    <recommendedName>
        <fullName evidence="20">Protein kinase domain-containing protein</fullName>
    </recommendedName>
</protein>
<dbReference type="EMBL" id="OZ075117">
    <property type="protein sequence ID" value="CAL5082035.1"/>
    <property type="molecule type" value="Genomic_DNA"/>
</dbReference>
<dbReference type="PANTHER" id="PTHR27005">
    <property type="entry name" value="WALL-ASSOCIATED RECEPTOR KINASE-LIKE 21"/>
    <property type="match status" value="1"/>
</dbReference>
<dbReference type="InterPro" id="IPR018097">
    <property type="entry name" value="EGF_Ca-bd_CS"/>
</dbReference>
<keyword evidence="2" id="KW-0723">Serine/threonine-protein kinase</keyword>
<evidence type="ECO:0000256" key="8">
    <source>
        <dbReference type="ARBA" id="ARBA00022840"/>
    </source>
</evidence>
<dbReference type="InterPro" id="IPR045274">
    <property type="entry name" value="WAK-like"/>
</dbReference>
<dbReference type="InterPro" id="IPR011009">
    <property type="entry name" value="Kinase-like_dom_sf"/>
</dbReference>
<dbReference type="InterPro" id="IPR001245">
    <property type="entry name" value="Ser-Thr/Tyr_kinase_cat_dom"/>
</dbReference>
<feature type="chain" id="PRO_5044881756" description="Protein kinase domain-containing protein" evidence="15">
    <location>
        <begin position="19"/>
        <end position="621"/>
    </location>
</feature>
<dbReference type="FunFam" id="2.10.25.10:FF:000355">
    <property type="entry name" value="Wall-associated receptor kinase 3"/>
    <property type="match status" value="1"/>
</dbReference>
<evidence type="ECO:0000256" key="5">
    <source>
        <dbReference type="ARBA" id="ARBA00022729"/>
    </source>
</evidence>
<keyword evidence="19" id="KW-1185">Reference proteome</keyword>
<dbReference type="InterPro" id="IPR000152">
    <property type="entry name" value="EGF-type_Asp/Asn_hydroxyl_site"/>
</dbReference>
<dbReference type="SMART" id="SM00181">
    <property type="entry name" value="EGF"/>
    <property type="match status" value="2"/>
</dbReference>
<evidence type="ECO:0000256" key="15">
    <source>
        <dbReference type="SAM" id="SignalP"/>
    </source>
</evidence>
<reference evidence="18" key="1">
    <citation type="submission" date="2024-10" db="EMBL/GenBank/DDBJ databases">
        <authorList>
            <person name="Ryan C."/>
        </authorList>
    </citation>
    <scope>NUCLEOTIDE SEQUENCE [LARGE SCALE GENOMIC DNA]</scope>
</reference>
<keyword evidence="5 15" id="KW-0732">Signal</keyword>
<dbReference type="SUPFAM" id="SSF57196">
    <property type="entry name" value="EGF/Laminin"/>
    <property type="match status" value="1"/>
</dbReference>
<dbReference type="Pfam" id="PF07714">
    <property type="entry name" value="PK_Tyr_Ser-Thr"/>
    <property type="match status" value="1"/>
</dbReference>
<dbReference type="GO" id="GO:0005524">
    <property type="term" value="F:ATP binding"/>
    <property type="evidence" value="ECO:0007669"/>
    <property type="project" value="UniProtKB-UniRule"/>
</dbReference>
<dbReference type="CDD" id="cd00054">
    <property type="entry name" value="EGF_CA"/>
    <property type="match status" value="1"/>
</dbReference>
<comment type="subcellular location">
    <subcellularLocation>
        <location evidence="1">Membrane</location>
        <topology evidence="1">Single-pass type I membrane protein</topology>
    </subcellularLocation>
</comment>
<evidence type="ECO:0000313" key="19">
    <source>
        <dbReference type="Proteomes" id="UP001497457"/>
    </source>
</evidence>
<dbReference type="GO" id="GO:0004674">
    <property type="term" value="F:protein serine/threonine kinase activity"/>
    <property type="evidence" value="ECO:0007669"/>
    <property type="project" value="UniProtKB-KW"/>
</dbReference>
<evidence type="ECO:0000313" key="18">
    <source>
        <dbReference type="EMBL" id="CAL5082035.1"/>
    </source>
</evidence>